<evidence type="ECO:0000313" key="16">
    <source>
        <dbReference type="EMBL" id="KAG5167057.1"/>
    </source>
</evidence>
<dbReference type="PANTHER" id="PTHR33353:SF6">
    <property type="entry name" value="ENDOGLUCANASE IV"/>
    <property type="match status" value="1"/>
</dbReference>
<comment type="caution">
    <text evidence="16">The sequence shown here is derived from an EMBL/GenBank/DDBJ whole genome shotgun (WGS) entry which is preliminary data.</text>
</comment>
<name>A0A8H8CHZ0_PSICU</name>
<evidence type="ECO:0000256" key="13">
    <source>
        <dbReference type="SAM" id="MobiDB-lite"/>
    </source>
</evidence>
<organism evidence="16">
    <name type="scientific">Psilocybe cubensis</name>
    <name type="common">Psychedelic mushroom</name>
    <name type="synonym">Stropharia cubensis</name>
    <dbReference type="NCBI Taxonomy" id="181762"/>
    <lineage>
        <taxon>Eukaryota</taxon>
        <taxon>Fungi</taxon>
        <taxon>Dikarya</taxon>
        <taxon>Basidiomycota</taxon>
        <taxon>Agaricomycotina</taxon>
        <taxon>Agaricomycetes</taxon>
        <taxon>Agaricomycetidae</taxon>
        <taxon>Agaricales</taxon>
        <taxon>Agaricineae</taxon>
        <taxon>Strophariaceae</taxon>
        <taxon>Psilocybe</taxon>
    </lineage>
</organism>
<feature type="compositionally biased region" description="Low complexity" evidence="13">
    <location>
        <begin position="260"/>
        <end position="278"/>
    </location>
</feature>
<dbReference type="CDD" id="cd21175">
    <property type="entry name" value="LPMO_AA9"/>
    <property type="match status" value="1"/>
</dbReference>
<feature type="domain" description="Auxiliary Activity family 9 catalytic" evidence="15">
    <location>
        <begin position="19"/>
        <end position="222"/>
    </location>
</feature>
<gene>
    <name evidence="16" type="ORF">JR316_007395</name>
</gene>
<dbReference type="Gene3D" id="2.70.50.70">
    <property type="match status" value="1"/>
</dbReference>
<keyword evidence="5" id="KW-0186">Copper</keyword>
<evidence type="ECO:0000256" key="10">
    <source>
        <dbReference type="ARBA" id="ARBA00044502"/>
    </source>
</evidence>
<evidence type="ECO:0000256" key="5">
    <source>
        <dbReference type="ARBA" id="ARBA00023008"/>
    </source>
</evidence>
<reference evidence="16" key="1">
    <citation type="submission" date="2021-02" db="EMBL/GenBank/DDBJ databases">
        <title>Psilocybe cubensis genome.</title>
        <authorList>
            <person name="Mckernan K.J."/>
            <person name="Crawford S."/>
            <person name="Trippe A."/>
            <person name="Kane L.T."/>
            <person name="Mclaughlin S."/>
        </authorList>
    </citation>
    <scope>NUCLEOTIDE SEQUENCE [LARGE SCALE GENOMIC DNA]</scope>
    <source>
        <strain evidence="16">MGC-MH-2018</strain>
    </source>
</reference>
<dbReference type="InterPro" id="IPR049892">
    <property type="entry name" value="AA9"/>
</dbReference>
<dbReference type="AlphaFoldDB" id="A0A8H8CHZ0"/>
<dbReference type="OrthoDB" id="4849160at2759"/>
<evidence type="ECO:0000256" key="2">
    <source>
        <dbReference type="ARBA" id="ARBA00022723"/>
    </source>
</evidence>
<dbReference type="GO" id="GO:0046872">
    <property type="term" value="F:metal ion binding"/>
    <property type="evidence" value="ECO:0007669"/>
    <property type="project" value="UniProtKB-KW"/>
</dbReference>
<dbReference type="Pfam" id="PF03443">
    <property type="entry name" value="AA9"/>
    <property type="match status" value="1"/>
</dbReference>
<sequence>MKTTSFFVPLFAAAYVSAHGFLNQISINGKVFTGNVPSGKTNPSVIRQITTQDPIKGATNPAVTCGTGSTPGSLIADANPGDTVSFDWRTASLGKWPHNTGPMLTYMANCGQTTCDKFDISQAKWFKIDQVGRKPGSSDWAQVDLFNGQTVSVNLPKTLAPGNYILRHEIIALHLATSKGGAEFYEGCSQLRVGGSQTGAPAAGDLVSLPGAYSDSDPGIFDPSVFDPSAKYIFPGPPVASFVSGTATTGSGSGSGSGSGTPTTNSPPKASSTKASSCKIKKRPAASPAAEIVRPRHISRVMRRLAFDNSMH</sequence>
<dbReference type="GO" id="GO:0004497">
    <property type="term" value="F:monooxygenase activity"/>
    <property type="evidence" value="ECO:0007669"/>
    <property type="project" value="UniProtKB-KW"/>
</dbReference>
<evidence type="ECO:0000256" key="4">
    <source>
        <dbReference type="ARBA" id="ARBA00023002"/>
    </source>
</evidence>
<evidence type="ECO:0000256" key="1">
    <source>
        <dbReference type="ARBA" id="ARBA00001973"/>
    </source>
</evidence>
<feature type="signal peptide" evidence="14">
    <location>
        <begin position="1"/>
        <end position="18"/>
    </location>
</feature>
<dbReference type="EC" id="1.14.99.56" evidence="12"/>
<feature type="chain" id="PRO_5034263155" description="lytic cellulose monooxygenase (C4-dehydrogenating)" evidence="14">
    <location>
        <begin position="19"/>
        <end position="312"/>
    </location>
</feature>
<evidence type="ECO:0000256" key="11">
    <source>
        <dbReference type="ARBA" id="ARBA00045077"/>
    </source>
</evidence>
<comment type="catalytic activity">
    <reaction evidence="11">
        <text>[(1-&gt;4)-beta-D-glucosyl]n+m + reduced acceptor + O2 = 4-dehydro-beta-D-glucosyl-[(1-&gt;4)-beta-D-glucosyl]n-1 + [(1-&gt;4)-beta-D-glucosyl]m + acceptor + H2O.</text>
        <dbReference type="EC" id="1.14.99.56"/>
    </reaction>
</comment>
<evidence type="ECO:0000256" key="9">
    <source>
        <dbReference type="ARBA" id="ARBA00023326"/>
    </source>
</evidence>
<keyword evidence="4" id="KW-0560">Oxidoreductase</keyword>
<dbReference type="EMBL" id="JAFIQS010000007">
    <property type="protein sequence ID" value="KAG5167057.1"/>
    <property type="molecule type" value="Genomic_DNA"/>
</dbReference>
<keyword evidence="6" id="KW-0503">Monooxygenase</keyword>
<evidence type="ECO:0000256" key="6">
    <source>
        <dbReference type="ARBA" id="ARBA00023033"/>
    </source>
</evidence>
<comment type="cofactor">
    <cofactor evidence="1">
        <name>Cu(2+)</name>
        <dbReference type="ChEBI" id="CHEBI:29036"/>
    </cofactor>
</comment>
<comment type="similarity">
    <text evidence="10">Belongs to the polysaccharide monooxygenase AA9 family.</text>
</comment>
<evidence type="ECO:0000259" key="15">
    <source>
        <dbReference type="Pfam" id="PF03443"/>
    </source>
</evidence>
<protein>
    <recommendedName>
        <fullName evidence="12">lytic cellulose monooxygenase (C4-dehydrogenating)</fullName>
        <ecNumber evidence="12">1.14.99.56</ecNumber>
    </recommendedName>
</protein>
<dbReference type="PANTHER" id="PTHR33353">
    <property type="entry name" value="PUTATIVE (AFU_ORTHOLOGUE AFUA_1G12560)-RELATED"/>
    <property type="match status" value="1"/>
</dbReference>
<evidence type="ECO:0000256" key="12">
    <source>
        <dbReference type="ARBA" id="ARBA00047174"/>
    </source>
</evidence>
<keyword evidence="2" id="KW-0479">Metal-binding</keyword>
<proteinExistence type="inferred from homology"/>
<keyword evidence="9" id="KW-0624">Polysaccharide degradation</keyword>
<feature type="region of interest" description="Disordered" evidence="13">
    <location>
        <begin position="245"/>
        <end position="293"/>
    </location>
</feature>
<evidence type="ECO:0000256" key="8">
    <source>
        <dbReference type="ARBA" id="ARBA00023277"/>
    </source>
</evidence>
<keyword evidence="3" id="KW-0136">Cellulose degradation</keyword>
<accession>A0A8H8CHZ0</accession>
<evidence type="ECO:0000256" key="14">
    <source>
        <dbReference type="SAM" id="SignalP"/>
    </source>
</evidence>
<dbReference type="InterPro" id="IPR005103">
    <property type="entry name" value="AA9_LPMO"/>
</dbReference>
<keyword evidence="8" id="KW-0119">Carbohydrate metabolism</keyword>
<dbReference type="GO" id="GO:0030245">
    <property type="term" value="P:cellulose catabolic process"/>
    <property type="evidence" value="ECO:0007669"/>
    <property type="project" value="UniProtKB-KW"/>
</dbReference>
<evidence type="ECO:0000256" key="3">
    <source>
        <dbReference type="ARBA" id="ARBA00023001"/>
    </source>
</evidence>
<keyword evidence="14" id="KW-0732">Signal</keyword>
<keyword evidence="7" id="KW-1015">Disulfide bond</keyword>
<evidence type="ECO:0000256" key="7">
    <source>
        <dbReference type="ARBA" id="ARBA00023157"/>
    </source>
</evidence>